<dbReference type="EMBL" id="ANIY01004200">
    <property type="protein sequence ID" value="ETP30950.1"/>
    <property type="molecule type" value="Genomic_DNA"/>
</dbReference>
<evidence type="ECO:0000313" key="2">
    <source>
        <dbReference type="Proteomes" id="UP000018948"/>
    </source>
</evidence>
<sequence>MPHRVAPGRAPGLAQIRVHERIARLRMDKLSPTAGHTGKTMWYSLSTTSSRFRFISKELEKIILLLHRLKKVSAGLIEQYSRATDF</sequence>
<organism evidence="1 2">
    <name type="scientific">Phytophthora nicotianae P10297</name>
    <dbReference type="NCBI Taxonomy" id="1317064"/>
    <lineage>
        <taxon>Eukaryota</taxon>
        <taxon>Sar</taxon>
        <taxon>Stramenopiles</taxon>
        <taxon>Oomycota</taxon>
        <taxon>Peronosporomycetes</taxon>
        <taxon>Peronosporales</taxon>
        <taxon>Peronosporaceae</taxon>
        <taxon>Phytophthora</taxon>
    </lineage>
</organism>
<gene>
    <name evidence="1" type="ORF">F442_20134</name>
</gene>
<proteinExistence type="predicted"/>
<name>W2Y775_PHYNI</name>
<protein>
    <submittedName>
        <fullName evidence="1">Uncharacterized protein</fullName>
    </submittedName>
</protein>
<evidence type="ECO:0000313" key="1">
    <source>
        <dbReference type="EMBL" id="ETP30950.1"/>
    </source>
</evidence>
<comment type="caution">
    <text evidence="1">The sequence shown here is derived from an EMBL/GenBank/DDBJ whole genome shotgun (WGS) entry which is preliminary data.</text>
</comment>
<accession>W2Y775</accession>
<dbReference type="Proteomes" id="UP000018948">
    <property type="component" value="Unassembled WGS sequence"/>
</dbReference>
<reference evidence="1 2" key="1">
    <citation type="submission" date="2013-11" db="EMBL/GenBank/DDBJ databases">
        <title>The Genome Sequence of Phytophthora parasitica P10297.</title>
        <authorList>
            <consortium name="The Broad Institute Genomics Platform"/>
            <person name="Russ C."/>
            <person name="Tyler B."/>
            <person name="Panabieres F."/>
            <person name="Shan W."/>
            <person name="Tripathy S."/>
            <person name="Grunwald N."/>
            <person name="Machado M."/>
            <person name="Johnson C.S."/>
            <person name="Walker B."/>
            <person name="Young S.K."/>
            <person name="Zeng Q."/>
            <person name="Gargeya S."/>
            <person name="Fitzgerald M."/>
            <person name="Haas B."/>
            <person name="Abouelleil A."/>
            <person name="Allen A.W."/>
            <person name="Alvarado L."/>
            <person name="Arachchi H.M."/>
            <person name="Berlin A.M."/>
            <person name="Chapman S.B."/>
            <person name="Gainer-Dewar J."/>
            <person name="Goldberg J."/>
            <person name="Griggs A."/>
            <person name="Gujja S."/>
            <person name="Hansen M."/>
            <person name="Howarth C."/>
            <person name="Imamovic A."/>
            <person name="Ireland A."/>
            <person name="Larimer J."/>
            <person name="McCowan C."/>
            <person name="Murphy C."/>
            <person name="Pearson M."/>
            <person name="Poon T.W."/>
            <person name="Priest M."/>
            <person name="Roberts A."/>
            <person name="Saif S."/>
            <person name="Shea T."/>
            <person name="Sisk P."/>
            <person name="Sykes S."/>
            <person name="Wortman J."/>
            <person name="Nusbaum C."/>
            <person name="Birren B."/>
        </authorList>
    </citation>
    <scope>NUCLEOTIDE SEQUENCE [LARGE SCALE GENOMIC DNA]</scope>
    <source>
        <strain evidence="1 2">P10297</strain>
    </source>
</reference>
<dbReference type="AlphaFoldDB" id="W2Y775"/>